<dbReference type="GO" id="GO:0016301">
    <property type="term" value="F:kinase activity"/>
    <property type="evidence" value="ECO:0007669"/>
    <property type="project" value="UniProtKB-KW"/>
</dbReference>
<dbReference type="EMBL" id="BMMZ01000002">
    <property type="protein sequence ID" value="GGL53340.1"/>
    <property type="molecule type" value="Genomic_DNA"/>
</dbReference>
<dbReference type="GO" id="GO:0016773">
    <property type="term" value="F:phosphotransferase activity, alcohol group as acceptor"/>
    <property type="evidence" value="ECO:0007669"/>
    <property type="project" value="InterPro"/>
</dbReference>
<proteinExistence type="inferred from homology"/>
<keyword evidence="3 7" id="KW-0547">Nucleotide-binding</keyword>
<dbReference type="Gene3D" id="3.30.200.20">
    <property type="entry name" value="Phosphorylase Kinase, domain 1"/>
    <property type="match status" value="1"/>
</dbReference>
<dbReference type="AlphaFoldDB" id="A0A917S4T6"/>
<dbReference type="Gene3D" id="3.90.1200.10">
    <property type="match status" value="1"/>
</dbReference>
<evidence type="ECO:0000256" key="1">
    <source>
        <dbReference type="ARBA" id="ARBA00006219"/>
    </source>
</evidence>
<dbReference type="GO" id="GO:0046872">
    <property type="term" value="F:metal ion binding"/>
    <property type="evidence" value="ECO:0007669"/>
    <property type="project" value="UniProtKB-KW"/>
</dbReference>
<keyword evidence="12" id="KW-1185">Reference proteome</keyword>
<keyword evidence="2 7" id="KW-0808">Transferase</keyword>
<evidence type="ECO:0000256" key="4">
    <source>
        <dbReference type="ARBA" id="ARBA00022777"/>
    </source>
</evidence>
<dbReference type="RefSeq" id="WP_188894049.1">
    <property type="nucleotide sequence ID" value="NZ_BMMZ01000002.1"/>
</dbReference>
<keyword evidence="9" id="KW-0460">Magnesium</keyword>
<dbReference type="GO" id="GO:0005524">
    <property type="term" value="F:ATP binding"/>
    <property type="evidence" value="ECO:0007669"/>
    <property type="project" value="UniProtKB-KW"/>
</dbReference>
<dbReference type="InterPro" id="IPR011009">
    <property type="entry name" value="Kinase-like_dom_sf"/>
</dbReference>
<evidence type="ECO:0000313" key="11">
    <source>
        <dbReference type="EMBL" id="GGL53340.1"/>
    </source>
</evidence>
<evidence type="ECO:0000256" key="2">
    <source>
        <dbReference type="ARBA" id="ARBA00022679"/>
    </source>
</evidence>
<comment type="caution">
    <text evidence="11">The sequence shown here is derived from an EMBL/GenBank/DDBJ whole genome shotgun (WGS) entry which is preliminary data.</text>
</comment>
<evidence type="ECO:0000256" key="7">
    <source>
        <dbReference type="PIRNR" id="PIRNR000706"/>
    </source>
</evidence>
<feature type="domain" description="Aminoglycoside phosphotransferase" evidence="10">
    <location>
        <begin position="52"/>
        <end position="239"/>
    </location>
</feature>
<keyword evidence="5 7" id="KW-0067">ATP-binding</keyword>
<accession>A0A917S4T6</accession>
<dbReference type="Proteomes" id="UP000613840">
    <property type="component" value="Unassembled WGS sequence"/>
</dbReference>
<reference evidence="11" key="1">
    <citation type="journal article" date="2014" name="Int. J. Syst. Evol. Microbiol.">
        <title>Complete genome sequence of Corynebacterium casei LMG S-19264T (=DSM 44701T), isolated from a smear-ripened cheese.</title>
        <authorList>
            <consortium name="US DOE Joint Genome Institute (JGI-PGF)"/>
            <person name="Walter F."/>
            <person name="Albersmeier A."/>
            <person name="Kalinowski J."/>
            <person name="Ruckert C."/>
        </authorList>
    </citation>
    <scope>NUCLEOTIDE SEQUENCE</scope>
    <source>
        <strain evidence="11">CGMCC 4.7306</strain>
    </source>
</reference>
<evidence type="ECO:0000256" key="8">
    <source>
        <dbReference type="PIRSR" id="PIRSR000706-1"/>
    </source>
</evidence>
<keyword evidence="9" id="KW-0479">Metal-binding</keyword>
<sequence length="250" mass="27555">MADSRFADTDVVVPVAVRSVARGGEVEPVWLSGDQGVTFRIHGASVRYVKWRPGPVSGSLEGEARRLAWAGKFVAVPEVVEYGADDSGAWLVTAGIPGESAISSRWKADPGTAVRVAGFGLRRLHDRLPVDECPYDWSVEARRQQIHPSKLGDRRLSENIPDPDRLVVCHGDACVPNTLIADDGTFVGHVDLGDLGVADRWADLAVATWSTEWNYGPGWADLYLESYGIEPDHDRIRFYRDLWDLVHPVN</sequence>
<dbReference type="InterPro" id="IPR051678">
    <property type="entry name" value="AGP_Transferase"/>
</dbReference>
<evidence type="ECO:0000313" key="12">
    <source>
        <dbReference type="Proteomes" id="UP000613840"/>
    </source>
</evidence>
<dbReference type="SUPFAM" id="SSF56112">
    <property type="entry name" value="Protein kinase-like (PK-like)"/>
    <property type="match status" value="1"/>
</dbReference>
<dbReference type="PANTHER" id="PTHR21310:SF41">
    <property type="entry name" value="3'-PHOSPHOTRANSFERASE, PUTATIVE-RELATED"/>
    <property type="match status" value="1"/>
</dbReference>
<feature type="active site" description="Proton acceptor" evidence="8">
    <location>
        <position position="172"/>
    </location>
</feature>
<dbReference type="InterPro" id="IPR002575">
    <property type="entry name" value="Aminoglycoside_PTrfase"/>
</dbReference>
<comment type="similarity">
    <text evidence="1 7">Belongs to the aminoglycoside phosphotransferase family.</text>
</comment>
<gene>
    <name evidence="11" type="ORF">GCM10011575_09690</name>
</gene>
<organism evidence="11 12">
    <name type="scientific">Microlunatus endophyticus</name>
    <dbReference type="NCBI Taxonomy" id="1716077"/>
    <lineage>
        <taxon>Bacteria</taxon>
        <taxon>Bacillati</taxon>
        <taxon>Actinomycetota</taxon>
        <taxon>Actinomycetes</taxon>
        <taxon>Propionibacteriales</taxon>
        <taxon>Propionibacteriaceae</taxon>
        <taxon>Microlunatus</taxon>
    </lineage>
</organism>
<reference evidence="11" key="2">
    <citation type="submission" date="2020-09" db="EMBL/GenBank/DDBJ databases">
        <authorList>
            <person name="Sun Q."/>
            <person name="Zhou Y."/>
        </authorList>
    </citation>
    <scope>NUCLEOTIDE SEQUENCE</scope>
    <source>
        <strain evidence="11">CGMCC 4.7306</strain>
    </source>
</reference>
<evidence type="ECO:0000256" key="6">
    <source>
        <dbReference type="ARBA" id="ARBA00023251"/>
    </source>
</evidence>
<dbReference type="CDD" id="cd05150">
    <property type="entry name" value="APH"/>
    <property type="match status" value="1"/>
</dbReference>
<dbReference type="PANTHER" id="PTHR21310">
    <property type="entry name" value="AMINOGLYCOSIDE PHOSPHOTRANSFERASE-RELATED-RELATED"/>
    <property type="match status" value="1"/>
</dbReference>
<name>A0A917S4T6_9ACTN</name>
<dbReference type="InterPro" id="IPR024165">
    <property type="entry name" value="Kan/Strep_kinase"/>
</dbReference>
<evidence type="ECO:0000256" key="3">
    <source>
        <dbReference type="ARBA" id="ARBA00022741"/>
    </source>
</evidence>
<dbReference type="Pfam" id="PF01636">
    <property type="entry name" value="APH"/>
    <property type="match status" value="1"/>
</dbReference>
<protein>
    <submittedName>
        <fullName evidence="11">Phosphotransferase</fullName>
    </submittedName>
</protein>
<keyword evidence="4 7" id="KW-0418">Kinase</keyword>
<dbReference type="GO" id="GO:0046677">
    <property type="term" value="P:response to antibiotic"/>
    <property type="evidence" value="ECO:0007669"/>
    <property type="project" value="UniProtKB-KW"/>
</dbReference>
<keyword evidence="6 7" id="KW-0046">Antibiotic resistance</keyword>
<evidence type="ECO:0000259" key="10">
    <source>
        <dbReference type="Pfam" id="PF01636"/>
    </source>
</evidence>
<evidence type="ECO:0000256" key="5">
    <source>
        <dbReference type="ARBA" id="ARBA00022840"/>
    </source>
</evidence>
<feature type="binding site" evidence="9">
    <location>
        <position position="191"/>
    </location>
    <ligand>
        <name>Mg(2+)</name>
        <dbReference type="ChEBI" id="CHEBI:18420"/>
    </ligand>
</feature>
<evidence type="ECO:0000256" key="9">
    <source>
        <dbReference type="PIRSR" id="PIRSR000706-2"/>
    </source>
</evidence>
<feature type="binding site" evidence="9">
    <location>
        <position position="177"/>
    </location>
    <ligand>
        <name>Mg(2+)</name>
        <dbReference type="ChEBI" id="CHEBI:18420"/>
    </ligand>
</feature>
<dbReference type="PIRSF" id="PIRSF000706">
    <property type="entry name" value="Kanamycin_kin"/>
    <property type="match status" value="1"/>
</dbReference>